<evidence type="ECO:0000313" key="2">
    <source>
        <dbReference type="EMBL" id="KAF6844210.1"/>
    </source>
</evidence>
<dbReference type="EMBL" id="WIGM01000022">
    <property type="protein sequence ID" value="KAF6844210.1"/>
    <property type="molecule type" value="Genomic_DNA"/>
</dbReference>
<comment type="caution">
    <text evidence="2">The sequence shown here is derived from an EMBL/GenBank/DDBJ whole genome shotgun (WGS) entry which is preliminary data.</text>
</comment>
<dbReference type="AlphaFoldDB" id="A0A8H6NX26"/>
<gene>
    <name evidence="2" type="ORF">CMUS01_01360</name>
</gene>
<evidence type="ECO:0000256" key="1">
    <source>
        <dbReference type="SAM" id="MobiDB-lite"/>
    </source>
</evidence>
<keyword evidence="3" id="KW-1185">Reference proteome</keyword>
<evidence type="ECO:0000313" key="3">
    <source>
        <dbReference type="Proteomes" id="UP000639643"/>
    </source>
</evidence>
<proteinExistence type="predicted"/>
<name>A0A8H6NX26_9PEZI</name>
<feature type="region of interest" description="Disordered" evidence="1">
    <location>
        <begin position="1"/>
        <end position="34"/>
    </location>
</feature>
<organism evidence="2 3">
    <name type="scientific">Colletotrichum musicola</name>
    <dbReference type="NCBI Taxonomy" id="2175873"/>
    <lineage>
        <taxon>Eukaryota</taxon>
        <taxon>Fungi</taxon>
        <taxon>Dikarya</taxon>
        <taxon>Ascomycota</taxon>
        <taxon>Pezizomycotina</taxon>
        <taxon>Sordariomycetes</taxon>
        <taxon>Hypocreomycetidae</taxon>
        <taxon>Glomerellales</taxon>
        <taxon>Glomerellaceae</taxon>
        <taxon>Colletotrichum</taxon>
        <taxon>Colletotrichum orchidearum species complex</taxon>
    </lineage>
</organism>
<protein>
    <submittedName>
        <fullName evidence="2">Uncharacterized protein</fullName>
    </submittedName>
</protein>
<feature type="compositionally biased region" description="Low complexity" evidence="1">
    <location>
        <begin position="1"/>
        <end position="18"/>
    </location>
</feature>
<reference evidence="2" key="1">
    <citation type="journal article" date="2020" name="Phytopathology">
        <title>Genome Sequence Resources of Colletotrichum truncatum, C. plurivorum, C. musicola, and C. sojae: Four Species Pathogenic to Soybean (Glycine max).</title>
        <authorList>
            <person name="Rogerio F."/>
            <person name="Boufleur T.R."/>
            <person name="Ciampi-Guillardi M."/>
            <person name="Sukno S.A."/>
            <person name="Thon M.R."/>
            <person name="Massola Junior N.S."/>
            <person name="Baroncelli R."/>
        </authorList>
    </citation>
    <scope>NUCLEOTIDE SEQUENCE</scope>
    <source>
        <strain evidence="2">LFN0074</strain>
    </source>
</reference>
<dbReference type="Proteomes" id="UP000639643">
    <property type="component" value="Unassembled WGS sequence"/>
</dbReference>
<accession>A0A8H6NX26</accession>
<sequence>MATSTSTSTSLGSKTTLSQPSPGPGPGPGPGFLVRSGQFGVGVRRAATAQHPRRRTLVVEHRLLDAFETGEWQRHGEAGHEQERSSGRDTGQYFLWRTVKLRGKRTATSSTRGQPSVWSRQARPVSVRSRRGGFVLCDTETQWCNFVTSSITLSRKTLLRRIDLRPRPRQPT</sequence>